<evidence type="ECO:0000256" key="3">
    <source>
        <dbReference type="ARBA" id="ARBA00022679"/>
    </source>
</evidence>
<keyword evidence="4" id="KW-0812">Transmembrane</keyword>
<evidence type="ECO:0000256" key="2">
    <source>
        <dbReference type="ARBA" id="ARBA00004606"/>
    </source>
</evidence>
<evidence type="ECO:0000313" key="11">
    <source>
        <dbReference type="Proteomes" id="UP000282423"/>
    </source>
</evidence>
<name>A0A420VPM7_9SPHI</name>
<accession>A0A420VPM7</accession>
<keyword evidence="8" id="KW-0472">Membrane</keyword>
<evidence type="ECO:0000256" key="1">
    <source>
        <dbReference type="ARBA" id="ARBA00004394"/>
    </source>
</evidence>
<dbReference type="Gene3D" id="3.90.550.10">
    <property type="entry name" value="Spore Coat Polysaccharide Biosynthesis Protein SpsA, Chain A"/>
    <property type="match status" value="1"/>
</dbReference>
<dbReference type="InterPro" id="IPR022751">
    <property type="entry name" value="Alpha_mannosyltransferase"/>
</dbReference>
<dbReference type="SUPFAM" id="SSF53448">
    <property type="entry name" value="Nucleotide-diphospho-sugar transferases"/>
    <property type="match status" value="1"/>
</dbReference>
<dbReference type="RefSeq" id="WP_121127463.1">
    <property type="nucleotide sequence ID" value="NZ_RBWS01000038.1"/>
</dbReference>
<keyword evidence="3" id="KW-0808">Transferase</keyword>
<keyword evidence="5" id="KW-0735">Signal-anchor</keyword>
<keyword evidence="7" id="KW-0333">Golgi apparatus</keyword>
<protein>
    <submittedName>
        <fullName evidence="10">Uncharacterized protein</fullName>
    </submittedName>
</protein>
<sequence length="386" mass="45179">MGFNPNLIRTIDVEMRSSDIDALRNDLENYISKIIDYPLEKFNGKGIVFTAGGVTHVTCLWVSINILRELGCCLPIEIWHVGNEISADVMTEFAGLNVQFLDLNDYEIIDSPGYYVKPLAILHSTFKEVLYMDADNICCRNPEYLFQLEAYKTTGTVFWADYWFTDKENPIWKIVDCDNFGLREQESGQILINKEQCWRALNVCVYFNNLGRYYYRLLYGDKDTFKFSWVALKLEFYMIPHNPATCGELREGVFSGNTIVQFDQIGEPLFFHRNLLKWDVTLASERKWEYIKKFHASPKVEIVHLRTEKGKKVVDFNGDFDLSEVPVAIGCLEDTCLSFLKKWRESKSYYPFLEHMHFVNNRFKYKEAFKMKYDESVSDCTSDCWS</sequence>
<dbReference type="Proteomes" id="UP000282423">
    <property type="component" value="Unassembled WGS sequence"/>
</dbReference>
<evidence type="ECO:0000256" key="7">
    <source>
        <dbReference type="ARBA" id="ARBA00023034"/>
    </source>
</evidence>
<organism evidence="10 11">
    <name type="scientific">Sphingobacterium puteale</name>
    <dbReference type="NCBI Taxonomy" id="2420510"/>
    <lineage>
        <taxon>Bacteria</taxon>
        <taxon>Pseudomonadati</taxon>
        <taxon>Bacteroidota</taxon>
        <taxon>Sphingobacteriia</taxon>
        <taxon>Sphingobacteriales</taxon>
        <taxon>Sphingobacteriaceae</taxon>
        <taxon>Sphingobacterium</taxon>
    </lineage>
</organism>
<comment type="subcellular location">
    <subcellularLocation>
        <location evidence="9">Endomembrane system</location>
        <topology evidence="9">Single-pass membrane protein</topology>
    </subcellularLocation>
    <subcellularLocation>
        <location evidence="1">Golgi apparatus membrane</location>
    </subcellularLocation>
    <subcellularLocation>
        <location evidence="2">Membrane</location>
        <topology evidence="2">Single-pass type II membrane protein</topology>
    </subcellularLocation>
</comment>
<dbReference type="AlphaFoldDB" id="A0A420VPM7"/>
<comment type="caution">
    <text evidence="10">The sequence shown here is derived from an EMBL/GenBank/DDBJ whole genome shotgun (WGS) entry which is preliminary data.</text>
</comment>
<dbReference type="EMBL" id="RBWS01000038">
    <property type="protein sequence ID" value="RKO68290.1"/>
    <property type="molecule type" value="Genomic_DNA"/>
</dbReference>
<evidence type="ECO:0000256" key="9">
    <source>
        <dbReference type="ARBA" id="ARBA00037847"/>
    </source>
</evidence>
<evidence type="ECO:0000256" key="6">
    <source>
        <dbReference type="ARBA" id="ARBA00022989"/>
    </source>
</evidence>
<reference evidence="10 11" key="1">
    <citation type="submission" date="2018-10" db="EMBL/GenBank/DDBJ databases">
        <title>Sphingobacterium sp. M05W1-28.</title>
        <authorList>
            <person name="Cai H."/>
        </authorList>
    </citation>
    <scope>NUCLEOTIDE SEQUENCE [LARGE SCALE GENOMIC DNA]</scope>
    <source>
        <strain evidence="10 11">M05W1-28</strain>
    </source>
</reference>
<dbReference type="InterPro" id="IPR029044">
    <property type="entry name" value="Nucleotide-diphossugar_trans"/>
</dbReference>
<evidence type="ECO:0000256" key="4">
    <source>
        <dbReference type="ARBA" id="ARBA00022692"/>
    </source>
</evidence>
<dbReference type="Pfam" id="PF11051">
    <property type="entry name" value="Mannosyl_trans3"/>
    <property type="match status" value="2"/>
</dbReference>
<evidence type="ECO:0000313" key="10">
    <source>
        <dbReference type="EMBL" id="RKO68290.1"/>
    </source>
</evidence>
<dbReference type="GO" id="GO:0046354">
    <property type="term" value="P:mannan biosynthetic process"/>
    <property type="evidence" value="ECO:0007669"/>
    <property type="project" value="TreeGrafter"/>
</dbReference>
<keyword evidence="6" id="KW-1133">Transmembrane helix</keyword>
<dbReference type="PANTHER" id="PTHR31646">
    <property type="entry name" value="ALPHA-1,2-MANNOSYLTRANSFERASE MNN2"/>
    <property type="match status" value="1"/>
</dbReference>
<gene>
    <name evidence="10" type="ORF">D7322_28015</name>
</gene>
<dbReference type="OrthoDB" id="650311at2"/>
<keyword evidence="11" id="KW-1185">Reference proteome</keyword>
<dbReference type="GO" id="GO:0000026">
    <property type="term" value="F:alpha-1,2-mannosyltransferase activity"/>
    <property type="evidence" value="ECO:0007669"/>
    <property type="project" value="TreeGrafter"/>
</dbReference>
<evidence type="ECO:0000256" key="5">
    <source>
        <dbReference type="ARBA" id="ARBA00022968"/>
    </source>
</evidence>
<dbReference type="PANTHER" id="PTHR31646:SF1">
    <property type="entry name" value="ALPHA-1,2-MANNOSYLTRANSFERASE MNN2"/>
    <property type="match status" value="1"/>
</dbReference>
<evidence type="ECO:0000256" key="8">
    <source>
        <dbReference type="ARBA" id="ARBA00023136"/>
    </source>
</evidence>
<dbReference type="GO" id="GO:0016020">
    <property type="term" value="C:membrane"/>
    <property type="evidence" value="ECO:0007669"/>
    <property type="project" value="UniProtKB-SubCell"/>
</dbReference>
<dbReference type="GO" id="GO:0012505">
    <property type="term" value="C:endomembrane system"/>
    <property type="evidence" value="ECO:0007669"/>
    <property type="project" value="UniProtKB-SubCell"/>
</dbReference>
<proteinExistence type="predicted"/>